<evidence type="ECO:0000313" key="1">
    <source>
        <dbReference type="EMBL" id="AFZ15371.1"/>
    </source>
</evidence>
<accession>K9W598</accession>
<dbReference type="Proteomes" id="UP000010472">
    <property type="component" value="Chromosome"/>
</dbReference>
<keyword evidence="2" id="KW-1185">Reference proteome</keyword>
<organism evidence="1 2">
    <name type="scientific">Crinalium epipsammum PCC 9333</name>
    <dbReference type="NCBI Taxonomy" id="1173022"/>
    <lineage>
        <taxon>Bacteria</taxon>
        <taxon>Bacillati</taxon>
        <taxon>Cyanobacteriota</taxon>
        <taxon>Cyanophyceae</taxon>
        <taxon>Gomontiellales</taxon>
        <taxon>Gomontiellaceae</taxon>
        <taxon>Crinalium</taxon>
    </lineage>
</organism>
<dbReference type="eggNOG" id="ENOG5033746">
    <property type="taxonomic scope" value="Bacteria"/>
</dbReference>
<dbReference type="STRING" id="1173022.Cri9333_4591"/>
<protein>
    <submittedName>
        <fullName evidence="1">Uncharacterized protein</fullName>
    </submittedName>
</protein>
<dbReference type="AlphaFoldDB" id="K9W598"/>
<name>K9W598_9CYAN</name>
<dbReference type="KEGG" id="cep:Cri9333_4591"/>
<sequence length="114" mass="13202">MAKLPSETLETIWTLLRHLSQLVEDATEAEYILFERFGETDATIPNLDDLKNLNQEAASKYIQLSNIRLRIAEAQPIASNDMLRLLDQAIRQNQLRIPAIERSIQEIKMEWNLP</sequence>
<dbReference type="EMBL" id="CP003620">
    <property type="protein sequence ID" value="AFZ15371.1"/>
    <property type="molecule type" value="Genomic_DNA"/>
</dbReference>
<dbReference type="HOGENOM" id="CLU_145926_0_0_3"/>
<proteinExistence type="predicted"/>
<gene>
    <name evidence="1" type="ORF">Cri9333_4591</name>
</gene>
<dbReference type="RefSeq" id="WP_015205462.1">
    <property type="nucleotide sequence ID" value="NC_019753.1"/>
</dbReference>
<dbReference type="OrthoDB" id="518122at2"/>
<reference evidence="1 2" key="1">
    <citation type="submission" date="2012-06" db="EMBL/GenBank/DDBJ databases">
        <title>Finished chromosome of genome of Crinalium epipsammum PCC 9333.</title>
        <authorList>
            <consortium name="US DOE Joint Genome Institute"/>
            <person name="Gugger M."/>
            <person name="Coursin T."/>
            <person name="Rippka R."/>
            <person name="Tandeau De Marsac N."/>
            <person name="Huntemann M."/>
            <person name="Wei C.-L."/>
            <person name="Han J."/>
            <person name="Detter J.C."/>
            <person name="Han C."/>
            <person name="Tapia R."/>
            <person name="Davenport K."/>
            <person name="Daligault H."/>
            <person name="Erkkila T."/>
            <person name="Gu W."/>
            <person name="Munk A.C.C."/>
            <person name="Teshima H."/>
            <person name="Xu Y."/>
            <person name="Chain P."/>
            <person name="Chen A."/>
            <person name="Krypides N."/>
            <person name="Mavromatis K."/>
            <person name="Markowitz V."/>
            <person name="Szeto E."/>
            <person name="Ivanova N."/>
            <person name="Mikhailova N."/>
            <person name="Ovchinnikova G."/>
            <person name="Pagani I."/>
            <person name="Pati A."/>
            <person name="Goodwin L."/>
            <person name="Peters L."/>
            <person name="Pitluck S."/>
            <person name="Woyke T."/>
            <person name="Kerfeld C."/>
        </authorList>
    </citation>
    <scope>NUCLEOTIDE SEQUENCE [LARGE SCALE GENOMIC DNA]</scope>
    <source>
        <strain evidence="1 2">PCC 9333</strain>
    </source>
</reference>
<evidence type="ECO:0000313" key="2">
    <source>
        <dbReference type="Proteomes" id="UP000010472"/>
    </source>
</evidence>